<feature type="compositionally biased region" description="Basic and acidic residues" evidence="5">
    <location>
        <begin position="190"/>
        <end position="209"/>
    </location>
</feature>
<name>A0A7N0V924_KALFE</name>
<accession>A0A7N0V924</accession>
<feature type="compositionally biased region" description="Low complexity" evidence="5">
    <location>
        <begin position="68"/>
        <end position="77"/>
    </location>
</feature>
<dbReference type="InterPro" id="IPR006447">
    <property type="entry name" value="Myb_dom_plants"/>
</dbReference>
<dbReference type="PANTHER" id="PTHR31003:SF16">
    <property type="entry name" value="TRANSCRIPTION FACTOR HHO2"/>
    <property type="match status" value="1"/>
</dbReference>
<dbReference type="EnsemblPlants" id="Kaladp0158s0001.1.v1.1">
    <property type="protein sequence ID" value="Kaladp0158s0001.1.v1.1"/>
    <property type="gene ID" value="Kaladp0158s0001.v1.1"/>
</dbReference>
<evidence type="ECO:0000259" key="6">
    <source>
        <dbReference type="PROSITE" id="PS51294"/>
    </source>
</evidence>
<dbReference type="Proteomes" id="UP000594263">
    <property type="component" value="Unplaced"/>
</dbReference>
<keyword evidence="8" id="KW-1185">Reference proteome</keyword>
<evidence type="ECO:0000256" key="4">
    <source>
        <dbReference type="ARBA" id="ARBA00023242"/>
    </source>
</evidence>
<dbReference type="NCBIfam" id="TIGR01557">
    <property type="entry name" value="myb_SHAQKYF"/>
    <property type="match status" value="1"/>
</dbReference>
<dbReference type="InterPro" id="IPR044787">
    <property type="entry name" value="HHO5-like"/>
</dbReference>
<evidence type="ECO:0000256" key="1">
    <source>
        <dbReference type="ARBA" id="ARBA00004123"/>
    </source>
</evidence>
<sequence>MEKMQQLDDKYAQALELERKKMLMFERELPLSIELVSLAIELQRKRLLSSSVDAGAGGGIHQQHRSDQSSSEETTSDCGRVLEFIPLKKPTCASSSESGEHQQDLNQKDGRSGVDEISGNSGQKSDWLRSVQLWNQTPDLPPNKELGRAGSDAAGKKVTSRDGEEACKPLNEEKSVEKSHRQTNESSTSDTKESQKNGGSRKEDKEGSSQRKQRRSWSQDLHRRFLHSLQQLGGAHVATPKQIRELMKVDGLTNDEVKSHLQKYRLHTRRPTPPPSRNNACNGQAPQFVVLGGIWVPQSDYTTMAVAAEREAKVARGVPRTGVYTPMAAPPAQPHHPWQQIQFNQKPQTKSKNSEGNGGDGLARCISPSMSSTTRATPSPVC</sequence>
<feature type="region of interest" description="Disordered" evidence="5">
    <location>
        <begin position="89"/>
        <end position="219"/>
    </location>
</feature>
<dbReference type="GO" id="GO:0003677">
    <property type="term" value="F:DNA binding"/>
    <property type="evidence" value="ECO:0007669"/>
    <property type="project" value="UniProtKB-KW"/>
</dbReference>
<feature type="domain" description="HTH myb-type" evidence="6">
    <location>
        <begin position="209"/>
        <end position="269"/>
    </location>
</feature>
<proteinExistence type="predicted"/>
<feature type="region of interest" description="Disordered" evidence="5">
    <location>
        <begin position="325"/>
        <end position="382"/>
    </location>
</feature>
<dbReference type="OMA" id="CEGRDGC"/>
<dbReference type="FunFam" id="1.10.10.60:FF:000002">
    <property type="entry name" value="Myb family transcription factor"/>
    <property type="match status" value="1"/>
</dbReference>
<feature type="compositionally biased region" description="Basic and acidic residues" evidence="5">
    <location>
        <begin position="98"/>
        <end position="114"/>
    </location>
</feature>
<evidence type="ECO:0000256" key="5">
    <source>
        <dbReference type="SAM" id="MobiDB-lite"/>
    </source>
</evidence>
<reference evidence="7" key="1">
    <citation type="submission" date="2021-01" db="UniProtKB">
        <authorList>
            <consortium name="EnsemblPlants"/>
        </authorList>
    </citation>
    <scope>IDENTIFICATION</scope>
</reference>
<protein>
    <recommendedName>
        <fullName evidence="6">HTH myb-type domain-containing protein</fullName>
    </recommendedName>
</protein>
<dbReference type="PROSITE" id="PS51294">
    <property type="entry name" value="HTH_MYB"/>
    <property type="match status" value="1"/>
</dbReference>
<evidence type="ECO:0000256" key="3">
    <source>
        <dbReference type="ARBA" id="ARBA00023163"/>
    </source>
</evidence>
<dbReference type="AlphaFoldDB" id="A0A7N0V924"/>
<feature type="compositionally biased region" description="Basic and acidic residues" evidence="5">
    <location>
        <begin position="159"/>
        <end position="183"/>
    </location>
</feature>
<evidence type="ECO:0000313" key="8">
    <source>
        <dbReference type="Proteomes" id="UP000594263"/>
    </source>
</evidence>
<dbReference type="InterPro" id="IPR017930">
    <property type="entry name" value="Myb_dom"/>
</dbReference>
<dbReference type="Gene3D" id="1.10.10.60">
    <property type="entry name" value="Homeodomain-like"/>
    <property type="match status" value="1"/>
</dbReference>
<dbReference type="Gramene" id="Kaladp0158s0001.1.v1.1">
    <property type="protein sequence ID" value="Kaladp0158s0001.1.v1.1"/>
    <property type="gene ID" value="Kaladp0158s0001.v1.1"/>
</dbReference>
<dbReference type="SUPFAM" id="SSF46689">
    <property type="entry name" value="Homeodomain-like"/>
    <property type="match status" value="1"/>
</dbReference>
<evidence type="ECO:0000313" key="7">
    <source>
        <dbReference type="EnsemblPlants" id="Kaladp0158s0001.1.v1.1"/>
    </source>
</evidence>
<organism evidence="7 8">
    <name type="scientific">Kalanchoe fedtschenkoi</name>
    <name type="common">Lavender scallops</name>
    <name type="synonym">South American air plant</name>
    <dbReference type="NCBI Taxonomy" id="63787"/>
    <lineage>
        <taxon>Eukaryota</taxon>
        <taxon>Viridiplantae</taxon>
        <taxon>Streptophyta</taxon>
        <taxon>Embryophyta</taxon>
        <taxon>Tracheophyta</taxon>
        <taxon>Spermatophyta</taxon>
        <taxon>Magnoliopsida</taxon>
        <taxon>eudicotyledons</taxon>
        <taxon>Gunneridae</taxon>
        <taxon>Pentapetalae</taxon>
        <taxon>Saxifragales</taxon>
        <taxon>Crassulaceae</taxon>
        <taxon>Kalanchoe</taxon>
    </lineage>
</organism>
<feature type="compositionally biased region" description="Polar residues" evidence="5">
    <location>
        <begin position="341"/>
        <end position="355"/>
    </location>
</feature>
<dbReference type="InterPro" id="IPR009057">
    <property type="entry name" value="Homeodomain-like_sf"/>
</dbReference>
<dbReference type="PANTHER" id="PTHR31003">
    <property type="entry name" value="MYB FAMILY TRANSCRIPTION FACTOR"/>
    <property type="match status" value="1"/>
</dbReference>
<dbReference type="GO" id="GO:0003700">
    <property type="term" value="F:DNA-binding transcription factor activity"/>
    <property type="evidence" value="ECO:0007669"/>
    <property type="project" value="InterPro"/>
</dbReference>
<keyword evidence="3" id="KW-0804">Transcription</keyword>
<dbReference type="GO" id="GO:0005634">
    <property type="term" value="C:nucleus"/>
    <property type="evidence" value="ECO:0007669"/>
    <property type="project" value="UniProtKB-SubCell"/>
</dbReference>
<keyword evidence="4" id="KW-0539">Nucleus</keyword>
<keyword evidence="2" id="KW-0805">Transcription regulation</keyword>
<comment type="subcellular location">
    <subcellularLocation>
        <location evidence="1">Nucleus</location>
    </subcellularLocation>
</comment>
<evidence type="ECO:0000256" key="2">
    <source>
        <dbReference type="ARBA" id="ARBA00023015"/>
    </source>
</evidence>
<feature type="compositionally biased region" description="Polar residues" evidence="5">
    <location>
        <begin position="368"/>
        <end position="382"/>
    </location>
</feature>
<feature type="region of interest" description="Disordered" evidence="5">
    <location>
        <begin position="56"/>
        <end position="77"/>
    </location>
</feature>